<protein>
    <submittedName>
        <fullName evidence="3">Uncharacterized protein</fullName>
    </submittedName>
</protein>
<feature type="compositionally biased region" description="Basic residues" evidence="2">
    <location>
        <begin position="407"/>
        <end position="418"/>
    </location>
</feature>
<feature type="compositionally biased region" description="Basic and acidic residues" evidence="2">
    <location>
        <begin position="392"/>
        <end position="406"/>
    </location>
</feature>
<feature type="region of interest" description="Disordered" evidence="2">
    <location>
        <begin position="392"/>
        <end position="418"/>
    </location>
</feature>
<name>A0A7R9VKW7_9STRA</name>
<organism evidence="3">
    <name type="scientific">Pseudictyota dubia</name>
    <dbReference type="NCBI Taxonomy" id="2749911"/>
    <lineage>
        <taxon>Eukaryota</taxon>
        <taxon>Sar</taxon>
        <taxon>Stramenopiles</taxon>
        <taxon>Ochrophyta</taxon>
        <taxon>Bacillariophyta</taxon>
        <taxon>Mediophyceae</taxon>
        <taxon>Biddulphiophycidae</taxon>
        <taxon>Eupodiscales</taxon>
        <taxon>Odontellaceae</taxon>
        <taxon>Pseudictyota</taxon>
    </lineage>
</organism>
<reference evidence="3" key="1">
    <citation type="submission" date="2021-01" db="EMBL/GenBank/DDBJ databases">
        <authorList>
            <person name="Corre E."/>
            <person name="Pelletier E."/>
            <person name="Niang G."/>
            <person name="Scheremetjew M."/>
            <person name="Finn R."/>
            <person name="Kale V."/>
            <person name="Holt S."/>
            <person name="Cochrane G."/>
            <person name="Meng A."/>
            <person name="Brown T."/>
            <person name="Cohen L."/>
        </authorList>
    </citation>
    <scope>NUCLEOTIDE SEQUENCE</scope>
    <source>
        <strain evidence="3">CCMP147</strain>
    </source>
</reference>
<dbReference type="EMBL" id="HBED01008394">
    <property type="protein sequence ID" value="CAD8298814.1"/>
    <property type="molecule type" value="Transcribed_RNA"/>
</dbReference>
<feature type="region of interest" description="Disordered" evidence="2">
    <location>
        <begin position="32"/>
        <end position="61"/>
    </location>
</feature>
<accession>A0A7R9VKW7</accession>
<evidence type="ECO:0000256" key="1">
    <source>
        <dbReference type="SAM" id="Coils"/>
    </source>
</evidence>
<proteinExistence type="predicted"/>
<feature type="coiled-coil region" evidence="1">
    <location>
        <begin position="265"/>
        <end position="318"/>
    </location>
</feature>
<dbReference type="AlphaFoldDB" id="A0A7R9VKW7"/>
<evidence type="ECO:0000256" key="2">
    <source>
        <dbReference type="SAM" id="MobiDB-lite"/>
    </source>
</evidence>
<keyword evidence="1" id="KW-0175">Coiled coil</keyword>
<evidence type="ECO:0000313" key="3">
    <source>
        <dbReference type="EMBL" id="CAD8298814.1"/>
    </source>
</evidence>
<gene>
    <name evidence="3" type="ORF">TDUB1175_LOCUS4101</name>
</gene>
<sequence length="418" mass="48716">MKLWQSFFRSKAEFVTTCNVCLDKLEHLRQEKPIRSPGADRPTRPGDVSSDDEDEDDAARYDPMIVVRSSDEGKMMSKWLEAARARLGGDFPRKEANETVSRYIAALRKRKLRNAQKNAVDHIEVMNNVEEDSSGFGPVDLSDSSKRMMKLWVQKSRDSRANAMRQRFNTMQQRLADTLSRIKEEDDWFYSKELRVKGTTLETESKRLSLDREVKEAETAAAVRKAQKKLDEYCHEMDIKLDARRSALEDELSSKFPSLQNEARAMELRRKLEEMKSAHDSEEEEAQATIGTIPDDMLARHNEAIKEIEQQIADEAKQAETTWSTFEAERRRAFAREERAIQRDVKDRQNDIQREIESIKQSSRTEIEQHEKLWTEEVSSWLAVAARKVSVKEQEDQRVDAAEKESRNRKRRMQRRAS</sequence>